<dbReference type="EMBL" id="CAJOBA010000214">
    <property type="protein sequence ID" value="CAF3514157.1"/>
    <property type="molecule type" value="Genomic_DNA"/>
</dbReference>
<dbReference type="InterPro" id="IPR022750">
    <property type="entry name" value="IRF-2BP1_2-like_Znf"/>
</dbReference>
<evidence type="ECO:0000259" key="5">
    <source>
        <dbReference type="Pfam" id="PF11261"/>
    </source>
</evidence>
<dbReference type="InterPro" id="IPR057414">
    <property type="entry name" value="Zf-C3HC4_IRF-2BP1_2"/>
</dbReference>
<dbReference type="Proteomes" id="UP000682733">
    <property type="component" value="Unassembled WGS sequence"/>
</dbReference>
<evidence type="ECO:0000256" key="2">
    <source>
        <dbReference type="ARBA" id="ARBA00010802"/>
    </source>
</evidence>
<feature type="compositionally biased region" description="Low complexity" evidence="4">
    <location>
        <begin position="407"/>
        <end position="430"/>
    </location>
</feature>
<evidence type="ECO:0000259" key="7">
    <source>
        <dbReference type="Pfam" id="PF25457"/>
    </source>
</evidence>
<comment type="subcellular location">
    <subcellularLocation>
        <location evidence="1">Nucleus</location>
    </subcellularLocation>
</comment>
<dbReference type="SUPFAM" id="SSF57850">
    <property type="entry name" value="RING/U-box"/>
    <property type="match status" value="1"/>
</dbReference>
<evidence type="ECO:0000313" key="10">
    <source>
        <dbReference type="Proteomes" id="UP000682733"/>
    </source>
</evidence>
<dbReference type="GO" id="GO:0005634">
    <property type="term" value="C:nucleus"/>
    <property type="evidence" value="ECO:0007669"/>
    <property type="project" value="UniProtKB-SubCell"/>
</dbReference>
<feature type="domain" description="IRF-2BP1/2-like middle" evidence="7">
    <location>
        <begin position="188"/>
        <end position="274"/>
    </location>
</feature>
<evidence type="ECO:0000256" key="3">
    <source>
        <dbReference type="ARBA" id="ARBA00023242"/>
    </source>
</evidence>
<proteinExistence type="inferred from homology"/>
<dbReference type="FunFam" id="1.10.10.1580:FF:000001">
    <property type="entry name" value="interferon regulatory factor 2-binding protein 2"/>
    <property type="match status" value="1"/>
</dbReference>
<gene>
    <name evidence="8" type="ORF">OVA965_LOCUS1219</name>
    <name evidence="9" type="ORF">TMI583_LOCUS1220</name>
</gene>
<evidence type="ECO:0000256" key="1">
    <source>
        <dbReference type="ARBA" id="ARBA00004123"/>
    </source>
</evidence>
<comment type="similarity">
    <text evidence="2">Belongs to the IRF2BP family.</text>
</comment>
<protein>
    <submittedName>
        <fullName evidence="9">Uncharacterized protein</fullName>
    </submittedName>
</protein>
<keyword evidence="3" id="KW-0539">Nucleus</keyword>
<feature type="domain" description="Interferon regulatory factor 2-binding protein 1/2-like zinc finger" evidence="5">
    <location>
        <begin position="24"/>
        <end position="73"/>
    </location>
</feature>
<dbReference type="Pfam" id="PF25457">
    <property type="entry name" value="IRF-2BP1_2_M"/>
    <property type="match status" value="2"/>
</dbReference>
<feature type="domain" description="IRF-2BP1/2-like middle" evidence="7">
    <location>
        <begin position="291"/>
        <end position="340"/>
    </location>
</feature>
<dbReference type="GO" id="GO:0003714">
    <property type="term" value="F:transcription corepressor activity"/>
    <property type="evidence" value="ECO:0007669"/>
    <property type="project" value="TreeGrafter"/>
</dbReference>
<feature type="compositionally biased region" description="Low complexity" evidence="4">
    <location>
        <begin position="272"/>
        <end position="295"/>
    </location>
</feature>
<sequence length="530" mass="60072">MTRTRIYIFDYFIIYVSTMYRFSRQHCYLCDCPRTPWAMLYDFSEPVCRGCCNYEGAERIETIIDNARALRRSSVMEKQTVHVPLSTSSTVTTSTKVANNGNHHPISMYQNQIRNIATQSNGHRFLGETNSRPNLVMPLSNRNISKNTRLDDGLHNTNISHHLLQHQSPSPPYPESSTVEAIIPDDLSMPELVKDILRILSSSIPFDIRLKKDTTIIGRIFFFDSYLRSPNEYELRTYVEYPYTVHGSSNVYTNLTTLLKQMNSNSTKDKSIASTSSPPLPTITTTTNSISNSPTRSITNSYQALEYKTKDDNWHLLGELLSERVRTFRELPNQDILPQLYLDPKYSKLPVITATARLNKRKHLSTLDFDIGCIHSNRTLAGLNCFGPSKTNGYRLPTKRTRCGSDTGTTTKQHKQQTTSTESTDGTSDATRIESTVSTLREILKCSQCLRPLEDTHFVQCPSSMAHRYCFPCCRDFIMKQPSSSNQEIYCPSGEKCPLLGSHIPWAFMKSEIATILASTKAAVKQEAET</sequence>
<dbReference type="AlphaFoldDB" id="A0A8S2GG07"/>
<dbReference type="Pfam" id="PF11261">
    <property type="entry name" value="IRF-2BP1_2"/>
    <property type="match status" value="1"/>
</dbReference>
<dbReference type="Pfam" id="PF25454">
    <property type="entry name" value="zf-C3HC4_IRF-2BP1_2"/>
    <property type="match status" value="1"/>
</dbReference>
<dbReference type="PANTHER" id="PTHR10816:SF19">
    <property type="entry name" value="PROTEIN INTERACTING WITH TTK69 AND SIN3A, ISOFORM D"/>
    <property type="match status" value="1"/>
</dbReference>
<dbReference type="InterPro" id="IPR044882">
    <property type="entry name" value="I2BP1/2_C3HC4-RING_sf"/>
</dbReference>
<comment type="caution">
    <text evidence="9">The sequence shown here is derived from an EMBL/GenBank/DDBJ whole genome shotgun (WGS) entry which is preliminary data.</text>
</comment>
<dbReference type="PANTHER" id="PTHR10816">
    <property type="entry name" value="MYELIN TRANSCRIPTION FACTOR 1-RELATED"/>
    <property type="match status" value="1"/>
</dbReference>
<reference evidence="9" key="1">
    <citation type="submission" date="2021-02" db="EMBL/GenBank/DDBJ databases">
        <authorList>
            <person name="Nowell W R."/>
        </authorList>
    </citation>
    <scope>NUCLEOTIDE SEQUENCE</scope>
</reference>
<dbReference type="GO" id="GO:0006357">
    <property type="term" value="P:regulation of transcription by RNA polymerase II"/>
    <property type="evidence" value="ECO:0007669"/>
    <property type="project" value="TreeGrafter"/>
</dbReference>
<feature type="region of interest" description="Disordered" evidence="4">
    <location>
        <begin position="397"/>
        <end position="430"/>
    </location>
</feature>
<feature type="region of interest" description="Disordered" evidence="4">
    <location>
        <begin position="266"/>
        <end position="295"/>
    </location>
</feature>
<evidence type="ECO:0000259" key="6">
    <source>
        <dbReference type="Pfam" id="PF25454"/>
    </source>
</evidence>
<organism evidence="9 10">
    <name type="scientific">Didymodactylos carnosus</name>
    <dbReference type="NCBI Taxonomy" id="1234261"/>
    <lineage>
        <taxon>Eukaryota</taxon>
        <taxon>Metazoa</taxon>
        <taxon>Spiralia</taxon>
        <taxon>Gnathifera</taxon>
        <taxon>Rotifera</taxon>
        <taxon>Eurotatoria</taxon>
        <taxon>Bdelloidea</taxon>
        <taxon>Philodinida</taxon>
        <taxon>Philodinidae</taxon>
        <taxon>Didymodactylos</taxon>
    </lineage>
</organism>
<evidence type="ECO:0000313" key="9">
    <source>
        <dbReference type="EMBL" id="CAF3514157.1"/>
    </source>
</evidence>
<dbReference type="EMBL" id="CAJNOK010000214">
    <property type="protein sequence ID" value="CAF0737325.1"/>
    <property type="molecule type" value="Genomic_DNA"/>
</dbReference>
<dbReference type="Proteomes" id="UP000677228">
    <property type="component" value="Unassembled WGS sequence"/>
</dbReference>
<feature type="domain" description="Interferon regulatory factor 2-binding protein 1/2-like C3HC4 zinc finger" evidence="6">
    <location>
        <begin position="444"/>
        <end position="517"/>
    </location>
</feature>
<evidence type="ECO:0000313" key="8">
    <source>
        <dbReference type="EMBL" id="CAF0737325.1"/>
    </source>
</evidence>
<dbReference type="InterPro" id="IPR058682">
    <property type="entry name" value="IRF-2BP1/2-like_M"/>
</dbReference>
<evidence type="ECO:0000256" key="4">
    <source>
        <dbReference type="SAM" id="MobiDB-lite"/>
    </source>
</evidence>
<name>A0A8S2GG07_9BILA</name>
<dbReference type="Gene3D" id="1.10.10.1580">
    <property type="entry name" value="Interferon regulatory factor 2-binding protein"/>
    <property type="match status" value="1"/>
</dbReference>
<accession>A0A8S2GG07</accession>